<feature type="region of interest" description="Disordered" evidence="5">
    <location>
        <begin position="261"/>
        <end position="468"/>
    </location>
</feature>
<feature type="domain" description="G-patch" evidence="7">
    <location>
        <begin position="87"/>
        <end position="133"/>
    </location>
</feature>
<dbReference type="EMBL" id="MU151080">
    <property type="protein sequence ID" value="KAF9451786.1"/>
    <property type="molecule type" value="Genomic_DNA"/>
</dbReference>
<feature type="region of interest" description="Disordered" evidence="5">
    <location>
        <begin position="1"/>
        <end position="61"/>
    </location>
</feature>
<dbReference type="Pfam" id="PF01585">
    <property type="entry name" value="G-patch"/>
    <property type="match status" value="1"/>
</dbReference>
<feature type="region of interest" description="Disordered" evidence="5">
    <location>
        <begin position="142"/>
        <end position="164"/>
    </location>
</feature>
<feature type="compositionally biased region" description="Pro residues" evidence="5">
    <location>
        <begin position="350"/>
        <end position="359"/>
    </location>
</feature>
<dbReference type="InterPro" id="IPR022755">
    <property type="entry name" value="Znf_C2H2_jaz"/>
</dbReference>
<dbReference type="GO" id="GO:0003676">
    <property type="term" value="F:nucleic acid binding"/>
    <property type="evidence" value="ECO:0007669"/>
    <property type="project" value="InterPro"/>
</dbReference>
<feature type="compositionally biased region" description="Low complexity" evidence="5">
    <location>
        <begin position="308"/>
        <end position="328"/>
    </location>
</feature>
<sequence length="468" mass="50439">MSESSIARWNAIPMARPEEPAPSLKRKREDDDMNTDGDDDDISLVSRSPSPVDETMDVDPADHISKYDEFVRGPAREVITVETKIKPTNKGFAMLAKMGWSEGQPVGLSGDGRVDPIPFEIKRDSTGLGKTSQDVRMIEETVSQRRELDSERQTKESEDQRRAREDAVARKAAVQDEISTTLRAFYCTLCDKQFKTVAQYDEHTNSYAHHHKARFKDMQANARPKVQEEIDKRKEKERKREERELRKIAAAAGIRVSKTGTALPQAGLTPTAATADVPPSIDADSGPTQKKGGWASIGSSAPPPPPTTSSSGFKKSGWATVGSSSSPSSTPPPPPPEPPKPSGWAQVSSAPPPPPPSISPPTHTQHHTTHTPSFRTGGWTSLDTGSITAQPPPPAAHAPDPHLAAPSHPVQSTAAGGWTSLPATTAPPPQIPAPKPISGLATSTPQSSPAEPKQSGWQKFQAKNNKRR</sequence>
<evidence type="ECO:0000259" key="7">
    <source>
        <dbReference type="PROSITE" id="PS50174"/>
    </source>
</evidence>
<dbReference type="PROSITE" id="PS50174">
    <property type="entry name" value="G_PATCH"/>
    <property type="match status" value="1"/>
</dbReference>
<dbReference type="Proteomes" id="UP000807342">
    <property type="component" value="Unassembled WGS sequence"/>
</dbReference>
<feature type="compositionally biased region" description="Pro residues" evidence="5">
    <location>
        <begin position="425"/>
        <end position="435"/>
    </location>
</feature>
<evidence type="ECO:0000256" key="4">
    <source>
        <dbReference type="PROSITE-ProRule" id="PRU00042"/>
    </source>
</evidence>
<evidence type="ECO:0000256" key="3">
    <source>
        <dbReference type="ARBA" id="ARBA00022833"/>
    </source>
</evidence>
<dbReference type="InterPro" id="IPR013087">
    <property type="entry name" value="Znf_C2H2_type"/>
</dbReference>
<dbReference type="GO" id="GO:0008270">
    <property type="term" value="F:zinc ion binding"/>
    <property type="evidence" value="ECO:0007669"/>
    <property type="project" value="UniProtKB-KW"/>
</dbReference>
<feature type="compositionally biased region" description="Pro residues" evidence="5">
    <location>
        <begin position="329"/>
        <end position="341"/>
    </location>
</feature>
<dbReference type="PANTHER" id="PTHR47251:SF1">
    <property type="entry name" value="FINGER DOMAIN PROTEIN, PUTATIVE (AFU_ORTHOLOGUE AFUA_3G04180)-RELATED"/>
    <property type="match status" value="1"/>
</dbReference>
<reference evidence="8" key="1">
    <citation type="submission" date="2020-11" db="EMBL/GenBank/DDBJ databases">
        <authorList>
            <consortium name="DOE Joint Genome Institute"/>
            <person name="Ahrendt S."/>
            <person name="Riley R."/>
            <person name="Andreopoulos W."/>
            <person name="Labutti K."/>
            <person name="Pangilinan J."/>
            <person name="Ruiz-Duenas F.J."/>
            <person name="Barrasa J.M."/>
            <person name="Sanchez-Garcia M."/>
            <person name="Camarero S."/>
            <person name="Miyauchi S."/>
            <person name="Serrano A."/>
            <person name="Linde D."/>
            <person name="Babiker R."/>
            <person name="Drula E."/>
            <person name="Ayuso-Fernandez I."/>
            <person name="Pacheco R."/>
            <person name="Padilla G."/>
            <person name="Ferreira P."/>
            <person name="Barriuso J."/>
            <person name="Kellner H."/>
            <person name="Castanera R."/>
            <person name="Alfaro M."/>
            <person name="Ramirez L."/>
            <person name="Pisabarro A.G."/>
            <person name="Kuo A."/>
            <person name="Tritt A."/>
            <person name="Lipzen A."/>
            <person name="He G."/>
            <person name="Yan M."/>
            <person name="Ng V."/>
            <person name="Cullen D."/>
            <person name="Martin F."/>
            <person name="Rosso M.-N."/>
            <person name="Henrissat B."/>
            <person name="Hibbett D."/>
            <person name="Martinez A.T."/>
            <person name="Grigoriev I.V."/>
        </authorList>
    </citation>
    <scope>NUCLEOTIDE SEQUENCE</scope>
    <source>
        <strain evidence="8">MF-IS2</strain>
    </source>
</reference>
<feature type="domain" description="C2H2-type" evidence="6">
    <location>
        <begin position="185"/>
        <end position="214"/>
    </location>
</feature>
<keyword evidence="2 4" id="KW-0863">Zinc-finger</keyword>
<accession>A0A9P5XMD2</accession>
<evidence type="ECO:0000256" key="2">
    <source>
        <dbReference type="ARBA" id="ARBA00022771"/>
    </source>
</evidence>
<dbReference type="SUPFAM" id="SSF57667">
    <property type="entry name" value="beta-beta-alpha zinc fingers"/>
    <property type="match status" value="1"/>
</dbReference>
<keyword evidence="1" id="KW-0479">Metal-binding</keyword>
<dbReference type="PANTHER" id="PTHR47251">
    <property type="entry name" value="FINGER DOMAIN PROTEIN, PUTATIVE (AFU_ORTHOLOGUE AFUA_3G04180)-RELATED"/>
    <property type="match status" value="1"/>
</dbReference>
<evidence type="ECO:0008006" key="10">
    <source>
        <dbReference type="Google" id="ProtNLM"/>
    </source>
</evidence>
<evidence type="ECO:0000256" key="5">
    <source>
        <dbReference type="SAM" id="MobiDB-lite"/>
    </source>
</evidence>
<dbReference type="OrthoDB" id="4822at2759"/>
<keyword evidence="3" id="KW-0862">Zinc</keyword>
<comment type="caution">
    <text evidence="8">The sequence shown here is derived from an EMBL/GenBank/DDBJ whole genome shotgun (WGS) entry which is preliminary data.</text>
</comment>
<proteinExistence type="predicted"/>
<feature type="compositionally biased region" description="Polar residues" evidence="5">
    <location>
        <begin position="440"/>
        <end position="468"/>
    </location>
</feature>
<evidence type="ECO:0000313" key="8">
    <source>
        <dbReference type="EMBL" id="KAF9451786.1"/>
    </source>
</evidence>
<evidence type="ECO:0000259" key="6">
    <source>
        <dbReference type="PROSITE" id="PS50157"/>
    </source>
</evidence>
<dbReference type="SMART" id="SM00443">
    <property type="entry name" value="G_patch"/>
    <property type="match status" value="1"/>
</dbReference>
<feature type="region of interest" description="Disordered" evidence="5">
    <location>
        <begin position="217"/>
        <end position="243"/>
    </location>
</feature>
<name>A0A9P5XMD2_9AGAR</name>
<keyword evidence="9" id="KW-1185">Reference proteome</keyword>
<feature type="compositionally biased region" description="Low complexity" evidence="5">
    <location>
        <begin position="397"/>
        <end position="409"/>
    </location>
</feature>
<dbReference type="Pfam" id="PF12171">
    <property type="entry name" value="zf-C2H2_jaz"/>
    <property type="match status" value="1"/>
</dbReference>
<dbReference type="InterPro" id="IPR036236">
    <property type="entry name" value="Znf_C2H2_sf"/>
</dbReference>
<evidence type="ECO:0000313" key="9">
    <source>
        <dbReference type="Proteomes" id="UP000807342"/>
    </source>
</evidence>
<feature type="compositionally biased region" description="Basic and acidic residues" evidence="5">
    <location>
        <begin position="225"/>
        <end position="243"/>
    </location>
</feature>
<dbReference type="InterPro" id="IPR000467">
    <property type="entry name" value="G_patch_dom"/>
</dbReference>
<dbReference type="PROSITE" id="PS00028">
    <property type="entry name" value="ZINC_FINGER_C2H2_1"/>
    <property type="match status" value="1"/>
</dbReference>
<organism evidence="8 9">
    <name type="scientific">Macrolepiota fuliginosa MF-IS2</name>
    <dbReference type="NCBI Taxonomy" id="1400762"/>
    <lineage>
        <taxon>Eukaryota</taxon>
        <taxon>Fungi</taxon>
        <taxon>Dikarya</taxon>
        <taxon>Basidiomycota</taxon>
        <taxon>Agaricomycotina</taxon>
        <taxon>Agaricomycetes</taxon>
        <taxon>Agaricomycetidae</taxon>
        <taxon>Agaricales</taxon>
        <taxon>Agaricineae</taxon>
        <taxon>Agaricaceae</taxon>
        <taxon>Macrolepiota</taxon>
    </lineage>
</organism>
<protein>
    <recommendedName>
        <fullName evidence="10">G-patch domain-containing protein</fullName>
    </recommendedName>
</protein>
<feature type="compositionally biased region" description="Polar residues" evidence="5">
    <location>
        <begin position="378"/>
        <end position="388"/>
    </location>
</feature>
<dbReference type="AlphaFoldDB" id="A0A9P5XMD2"/>
<dbReference type="PRINTS" id="PR01217">
    <property type="entry name" value="PRICHEXTENSN"/>
</dbReference>
<gene>
    <name evidence="8" type="ORF">P691DRAFT_806887</name>
</gene>
<feature type="compositionally biased region" description="Acidic residues" evidence="5">
    <location>
        <begin position="31"/>
        <end position="42"/>
    </location>
</feature>
<evidence type="ECO:0000256" key="1">
    <source>
        <dbReference type="ARBA" id="ARBA00022723"/>
    </source>
</evidence>
<dbReference type="PROSITE" id="PS50157">
    <property type="entry name" value="ZINC_FINGER_C2H2_2"/>
    <property type="match status" value="1"/>
</dbReference>